<dbReference type="Proteomes" id="UP000596092">
    <property type="component" value="Chromosome"/>
</dbReference>
<dbReference type="InterPro" id="IPR011059">
    <property type="entry name" value="Metal-dep_hydrolase_composite"/>
</dbReference>
<dbReference type="SUPFAM" id="SSF51556">
    <property type="entry name" value="Metallo-dependent hydrolases"/>
    <property type="match status" value="1"/>
</dbReference>
<keyword evidence="1 3" id="KW-0378">Hydrolase</keyword>
<dbReference type="PANTHER" id="PTHR43794:SF11">
    <property type="entry name" value="AMIDOHYDROLASE-RELATED DOMAIN-CONTAINING PROTEIN"/>
    <property type="match status" value="1"/>
</dbReference>
<dbReference type="InterPro" id="IPR006680">
    <property type="entry name" value="Amidohydro-rel"/>
</dbReference>
<organism evidence="3 4">
    <name type="scientific">Desulfobulbus oligotrophicus</name>
    <dbReference type="NCBI Taxonomy" id="1909699"/>
    <lineage>
        <taxon>Bacteria</taxon>
        <taxon>Pseudomonadati</taxon>
        <taxon>Thermodesulfobacteriota</taxon>
        <taxon>Desulfobulbia</taxon>
        <taxon>Desulfobulbales</taxon>
        <taxon>Desulfobulbaceae</taxon>
        <taxon>Desulfobulbus</taxon>
    </lineage>
</organism>
<dbReference type="GO" id="GO:0016810">
    <property type="term" value="F:hydrolase activity, acting on carbon-nitrogen (but not peptide) bonds"/>
    <property type="evidence" value="ECO:0007669"/>
    <property type="project" value="InterPro"/>
</dbReference>
<dbReference type="AlphaFoldDB" id="A0A7T6AQZ3"/>
<dbReference type="SUPFAM" id="SSF51338">
    <property type="entry name" value="Composite domain of metallo-dependent hydrolases"/>
    <property type="match status" value="1"/>
</dbReference>
<reference evidence="3 4" key="1">
    <citation type="submission" date="2020-05" db="EMBL/GenBank/DDBJ databases">
        <title>Complete genome of Desulfobulbus oligotrophicus.</title>
        <authorList>
            <person name="Podar M."/>
        </authorList>
    </citation>
    <scope>NUCLEOTIDE SEQUENCE [LARGE SCALE GENOMIC DNA]</scope>
    <source>
        <strain evidence="3 4">Prop6</strain>
    </source>
</reference>
<evidence type="ECO:0000313" key="4">
    <source>
        <dbReference type="Proteomes" id="UP000596092"/>
    </source>
</evidence>
<feature type="domain" description="Amidohydrolase-related" evidence="2">
    <location>
        <begin position="60"/>
        <end position="374"/>
    </location>
</feature>
<dbReference type="Pfam" id="PF01979">
    <property type="entry name" value="Amidohydro_1"/>
    <property type="match status" value="1"/>
</dbReference>
<accession>A0A7T6AQZ3</accession>
<dbReference type="Gene3D" id="2.30.40.10">
    <property type="entry name" value="Urease, subunit C, domain 1"/>
    <property type="match status" value="1"/>
</dbReference>
<sequence>MTVDRPTIHTADWVVPVSCPPLKNGGIVLIEKTIAAVGEAARLQQLYPGAQIKDHPQSLLTPALVNGHIHLELSHLQALTKTSPVTSFTGWITDLLALRDELGADGESVRSVAQETAITQYRLGVEVIVDVGNTMIGHNLLEIFPGTLLPFKEYLGLAASTFEKTHHRLQQEPASVRCSAHAPYSTHPRLLQRIKARANELGHIFPIHVAEPVAEGEMIREGRGEMVDFIRQRGFWDHSFQPRGQGGSINYLYDLGVLDEQTLCVHSIHVSDEEMHIFAGQGVKICLCPGSNQFLHTGTAPLPRYLDHGILPALGTDSLASNPALSLWREMRILAQTFPEVEHAALFRMATLGGAEAVGMARYFGSLEPGKSGNVLKIPLREELTTAEQVYHHLVQKGEEVPPQRLIQ</sequence>
<evidence type="ECO:0000256" key="1">
    <source>
        <dbReference type="ARBA" id="ARBA00022801"/>
    </source>
</evidence>
<proteinExistence type="predicted"/>
<dbReference type="EMBL" id="CP054140">
    <property type="protein sequence ID" value="QQG66246.1"/>
    <property type="molecule type" value="Genomic_DNA"/>
</dbReference>
<dbReference type="Gene3D" id="3.20.20.140">
    <property type="entry name" value="Metal-dependent hydrolases"/>
    <property type="match status" value="1"/>
</dbReference>
<dbReference type="PANTHER" id="PTHR43794">
    <property type="entry name" value="AMINOHYDROLASE SSNA-RELATED"/>
    <property type="match status" value="1"/>
</dbReference>
<name>A0A7T6AQZ3_9BACT</name>
<dbReference type="KEGG" id="dog:HP555_10430"/>
<evidence type="ECO:0000259" key="2">
    <source>
        <dbReference type="Pfam" id="PF01979"/>
    </source>
</evidence>
<gene>
    <name evidence="3" type="ORF">HP555_10430</name>
</gene>
<keyword evidence="4" id="KW-1185">Reference proteome</keyword>
<dbReference type="InterPro" id="IPR032466">
    <property type="entry name" value="Metal_Hydrolase"/>
</dbReference>
<evidence type="ECO:0000313" key="3">
    <source>
        <dbReference type="EMBL" id="QQG66246.1"/>
    </source>
</evidence>
<dbReference type="RefSeq" id="WP_199262223.1">
    <property type="nucleotide sequence ID" value="NZ_CP054140.1"/>
</dbReference>
<dbReference type="InterPro" id="IPR050287">
    <property type="entry name" value="MTA/SAH_deaminase"/>
</dbReference>
<protein>
    <submittedName>
        <fullName evidence="3">Amidohydrolase family protein</fullName>
    </submittedName>
</protein>